<sequence>MKVNDLTLTNFNKREFKVHTYTLDSIGDLVTPKHPLAIIIPGGSFDHLSLREGEPVALAFNNCGFNSVVMEYNLVQDEGDIYPDAGLDVLTTVKYFRDHAREYNIDPAKIVTVGFSAGGHVASFANSMANSPKYQKEFSFTSSAVLPSKTILGYPLINLAKIGFDVPAEEEGKVPTDEFVKNSALGVTAKTPATFIFHAWDDPVVLVTNTMEYIAALHAKNVPCEVHIFNRGGHGFSLARKDMVIKGREWQENPHAAHWFKLAQEWLASEWS</sequence>
<organism evidence="3 4">
    <name type="scientific">Lactobacillus panisapium</name>
    <dbReference type="NCBI Taxonomy" id="2012495"/>
    <lineage>
        <taxon>Bacteria</taxon>
        <taxon>Bacillati</taxon>
        <taxon>Bacillota</taxon>
        <taxon>Bacilli</taxon>
        <taxon>Lactobacillales</taxon>
        <taxon>Lactobacillaceae</taxon>
        <taxon>Lactobacillus</taxon>
    </lineage>
</organism>
<evidence type="ECO:0000313" key="4">
    <source>
        <dbReference type="Proteomes" id="UP000826550"/>
    </source>
</evidence>
<dbReference type="InterPro" id="IPR029058">
    <property type="entry name" value="AB_hydrolase_fold"/>
</dbReference>
<evidence type="ECO:0000259" key="2">
    <source>
        <dbReference type="Pfam" id="PF20434"/>
    </source>
</evidence>
<gene>
    <name evidence="3" type="ORF">GYM71_01095</name>
</gene>
<dbReference type="GO" id="GO:0016787">
    <property type="term" value="F:hydrolase activity"/>
    <property type="evidence" value="ECO:0007669"/>
    <property type="project" value="UniProtKB-KW"/>
</dbReference>
<name>A0ABX8W3R3_9LACO</name>
<dbReference type="SUPFAM" id="SSF53474">
    <property type="entry name" value="alpha/beta-Hydrolases"/>
    <property type="match status" value="1"/>
</dbReference>
<dbReference type="InterPro" id="IPR049492">
    <property type="entry name" value="BD-FAE-like_dom"/>
</dbReference>
<proteinExistence type="predicted"/>
<protein>
    <submittedName>
        <fullName evidence="3">Alpha/beta hydrolase</fullName>
    </submittedName>
</protein>
<dbReference type="Pfam" id="PF20434">
    <property type="entry name" value="BD-FAE"/>
    <property type="match status" value="1"/>
</dbReference>
<dbReference type="PANTHER" id="PTHR48081">
    <property type="entry name" value="AB HYDROLASE SUPERFAMILY PROTEIN C4A8.06C"/>
    <property type="match status" value="1"/>
</dbReference>
<dbReference type="EMBL" id="CP048268">
    <property type="protein sequence ID" value="QYN52103.1"/>
    <property type="molecule type" value="Genomic_DNA"/>
</dbReference>
<accession>A0ABX8W3R3</accession>
<dbReference type="RefSeq" id="WP_220220593.1">
    <property type="nucleotide sequence ID" value="NZ_CP048268.1"/>
</dbReference>
<dbReference type="Gene3D" id="3.40.50.1820">
    <property type="entry name" value="alpha/beta hydrolase"/>
    <property type="match status" value="1"/>
</dbReference>
<dbReference type="PANTHER" id="PTHR48081:SF6">
    <property type="entry name" value="PEPTIDASE S9 PROLYL OLIGOPEPTIDASE CATALYTIC DOMAIN-CONTAINING PROTEIN"/>
    <property type="match status" value="1"/>
</dbReference>
<keyword evidence="4" id="KW-1185">Reference proteome</keyword>
<evidence type="ECO:0000256" key="1">
    <source>
        <dbReference type="ARBA" id="ARBA00022801"/>
    </source>
</evidence>
<evidence type="ECO:0000313" key="3">
    <source>
        <dbReference type="EMBL" id="QYN52103.1"/>
    </source>
</evidence>
<keyword evidence="1 3" id="KW-0378">Hydrolase</keyword>
<dbReference type="InterPro" id="IPR050300">
    <property type="entry name" value="GDXG_lipolytic_enzyme"/>
</dbReference>
<dbReference type="Proteomes" id="UP000826550">
    <property type="component" value="Chromosome"/>
</dbReference>
<reference evidence="3 4" key="1">
    <citation type="submission" date="2020-01" db="EMBL/GenBank/DDBJ databases">
        <title>Vast differences in strain-level diversity in the gut microbiota of two closely related honey bee species.</title>
        <authorList>
            <person name="Ellegaard K.M."/>
            <person name="Suenami S."/>
            <person name="Miyazaki R."/>
            <person name="Engel P."/>
        </authorList>
    </citation>
    <scope>NUCLEOTIDE SEQUENCE [LARGE SCALE GENOMIC DNA]</scope>
    <source>
        <strain evidence="3 4">ESL0416</strain>
    </source>
</reference>
<feature type="domain" description="BD-FAE-like" evidence="2">
    <location>
        <begin position="33"/>
        <end position="209"/>
    </location>
</feature>